<evidence type="ECO:0000313" key="1">
    <source>
        <dbReference type="EMBL" id="JAH14357.1"/>
    </source>
</evidence>
<organism evidence="1">
    <name type="scientific">Anguilla anguilla</name>
    <name type="common">European freshwater eel</name>
    <name type="synonym">Muraena anguilla</name>
    <dbReference type="NCBI Taxonomy" id="7936"/>
    <lineage>
        <taxon>Eukaryota</taxon>
        <taxon>Metazoa</taxon>
        <taxon>Chordata</taxon>
        <taxon>Craniata</taxon>
        <taxon>Vertebrata</taxon>
        <taxon>Euteleostomi</taxon>
        <taxon>Actinopterygii</taxon>
        <taxon>Neopterygii</taxon>
        <taxon>Teleostei</taxon>
        <taxon>Anguilliformes</taxon>
        <taxon>Anguillidae</taxon>
        <taxon>Anguilla</taxon>
    </lineage>
</organism>
<reference evidence="1" key="2">
    <citation type="journal article" date="2015" name="Fish Shellfish Immunol.">
        <title>Early steps in the European eel (Anguilla anguilla)-Vibrio vulnificus interaction in the gills: Role of the RtxA13 toxin.</title>
        <authorList>
            <person name="Callol A."/>
            <person name="Pajuelo D."/>
            <person name="Ebbesson L."/>
            <person name="Teles M."/>
            <person name="MacKenzie S."/>
            <person name="Amaro C."/>
        </authorList>
    </citation>
    <scope>NUCLEOTIDE SEQUENCE</scope>
</reference>
<proteinExistence type="predicted"/>
<sequence length="25" mass="2864">MPRKYSYTLPGGREITGKHLGKNLF</sequence>
<dbReference type="EMBL" id="GBXM01094220">
    <property type="protein sequence ID" value="JAH14357.1"/>
    <property type="molecule type" value="Transcribed_RNA"/>
</dbReference>
<reference evidence="1" key="1">
    <citation type="submission" date="2014-11" db="EMBL/GenBank/DDBJ databases">
        <authorList>
            <person name="Amaro Gonzalez C."/>
        </authorList>
    </citation>
    <scope>NUCLEOTIDE SEQUENCE</scope>
</reference>
<name>A0A0E9QCY7_ANGAN</name>
<dbReference type="AlphaFoldDB" id="A0A0E9QCY7"/>
<accession>A0A0E9QCY7</accession>
<protein>
    <submittedName>
        <fullName evidence="1">Uncharacterized protein</fullName>
    </submittedName>
</protein>